<dbReference type="CDD" id="cd06558">
    <property type="entry name" value="crotonase-like"/>
    <property type="match status" value="1"/>
</dbReference>
<gene>
    <name evidence="4" type="ORF">AWL63_00480</name>
</gene>
<dbReference type="Gene3D" id="3.90.226.10">
    <property type="entry name" value="2-enoyl-CoA Hydratase, Chain A, domain 1"/>
    <property type="match status" value="1"/>
</dbReference>
<evidence type="ECO:0000256" key="2">
    <source>
        <dbReference type="ARBA" id="ARBA00023239"/>
    </source>
</evidence>
<dbReference type="GO" id="GO:0016829">
    <property type="term" value="F:lyase activity"/>
    <property type="evidence" value="ECO:0007669"/>
    <property type="project" value="UniProtKB-KW"/>
</dbReference>
<organism evidence="4 5">
    <name type="scientific">Sphingomonas panacis</name>
    <dbReference type="NCBI Taxonomy" id="1560345"/>
    <lineage>
        <taxon>Bacteria</taxon>
        <taxon>Pseudomonadati</taxon>
        <taxon>Pseudomonadota</taxon>
        <taxon>Alphaproteobacteria</taxon>
        <taxon>Sphingomonadales</taxon>
        <taxon>Sphingomonadaceae</taxon>
        <taxon>Sphingomonas</taxon>
    </lineage>
</organism>
<proteinExistence type="inferred from homology"/>
<dbReference type="InterPro" id="IPR029045">
    <property type="entry name" value="ClpP/crotonase-like_dom_sf"/>
</dbReference>
<protein>
    <submittedName>
        <fullName evidence="4">Crotonase</fullName>
    </submittedName>
</protein>
<sequence>MEPEKDVIQYELAENGICTIWLNRPRKRNCVSPQLLRELEVAVDRAAAEKKALAVVFRGRGNTFCSGADLDQLVGPVLHESTVSLQLAIDSARTYDKIYNMNKPTIAAVEGYAVAGGFELMISCDFALAASEAKIGDFHIRRALFGGAGPIYRLPRYIGMRKSKELMLTGKLLTGDECVEWNLCNASAPAAEFDKLIEDFCAPLIDKSPFCMWMTKMALNRGMDADTNSLITLETMTCNVVHHSADAKEGVAAFLEKRKPVWTGN</sequence>
<evidence type="ECO:0000313" key="4">
    <source>
        <dbReference type="EMBL" id="AOH82682.1"/>
    </source>
</evidence>
<dbReference type="EMBL" id="CP014168">
    <property type="protein sequence ID" value="AOH82682.1"/>
    <property type="molecule type" value="Genomic_DNA"/>
</dbReference>
<dbReference type="PROSITE" id="PS00166">
    <property type="entry name" value="ENOYL_COA_HYDRATASE"/>
    <property type="match status" value="1"/>
</dbReference>
<dbReference type="OrthoDB" id="9807606at2"/>
<dbReference type="STRING" id="1560345.AWL63_00480"/>
<comment type="similarity">
    <text evidence="1 3">Belongs to the enoyl-CoA hydratase/isomerase family.</text>
</comment>
<dbReference type="InterPro" id="IPR018376">
    <property type="entry name" value="Enoyl-CoA_hyd/isom_CS"/>
</dbReference>
<evidence type="ECO:0000256" key="3">
    <source>
        <dbReference type="RuleBase" id="RU003707"/>
    </source>
</evidence>
<dbReference type="SUPFAM" id="SSF52096">
    <property type="entry name" value="ClpP/crotonase"/>
    <property type="match status" value="1"/>
</dbReference>
<dbReference type="PANTHER" id="PTHR11941:SF54">
    <property type="entry name" value="ENOYL-COA HYDRATASE, MITOCHONDRIAL"/>
    <property type="match status" value="1"/>
</dbReference>
<evidence type="ECO:0000313" key="5">
    <source>
        <dbReference type="Proteomes" id="UP000094256"/>
    </source>
</evidence>
<dbReference type="Pfam" id="PF00378">
    <property type="entry name" value="ECH_1"/>
    <property type="match status" value="1"/>
</dbReference>
<dbReference type="KEGG" id="span:AWL63_00480"/>
<name>A0A1B3Z5I5_9SPHN</name>
<dbReference type="AlphaFoldDB" id="A0A1B3Z5I5"/>
<dbReference type="InterPro" id="IPR001753">
    <property type="entry name" value="Enoyl-CoA_hydra/iso"/>
</dbReference>
<dbReference type="Gene3D" id="1.10.12.10">
    <property type="entry name" value="Lyase 2-enoyl-coa Hydratase, Chain A, domain 2"/>
    <property type="match status" value="1"/>
</dbReference>
<keyword evidence="2" id="KW-0456">Lyase</keyword>
<dbReference type="PANTHER" id="PTHR11941">
    <property type="entry name" value="ENOYL-COA HYDRATASE-RELATED"/>
    <property type="match status" value="1"/>
</dbReference>
<dbReference type="GO" id="GO:0006635">
    <property type="term" value="P:fatty acid beta-oxidation"/>
    <property type="evidence" value="ECO:0007669"/>
    <property type="project" value="TreeGrafter"/>
</dbReference>
<evidence type="ECO:0000256" key="1">
    <source>
        <dbReference type="ARBA" id="ARBA00005254"/>
    </source>
</evidence>
<accession>A0A1B3Z5I5</accession>
<reference evidence="4 5" key="1">
    <citation type="submission" date="2016-01" db="EMBL/GenBank/DDBJ databases">
        <title>Complete genome and mega plasmid sequence of Sphingomonas panacis DCY99 elicits systemic resistance in rice to Xanthomonas oryzae.</title>
        <authorList>
            <person name="Kim Y.J."/>
            <person name="Yang D.C."/>
            <person name="Sing P."/>
        </authorList>
    </citation>
    <scope>NUCLEOTIDE SEQUENCE [LARGE SCALE GENOMIC DNA]</scope>
    <source>
        <strain evidence="4 5">DCY99</strain>
    </source>
</reference>
<dbReference type="Proteomes" id="UP000094256">
    <property type="component" value="Chromosome"/>
</dbReference>
<dbReference type="InterPro" id="IPR014748">
    <property type="entry name" value="Enoyl-CoA_hydra_C"/>
</dbReference>
<keyword evidence="5" id="KW-1185">Reference proteome</keyword>
<dbReference type="RefSeq" id="WP_069203267.1">
    <property type="nucleotide sequence ID" value="NZ_CP014168.1"/>
</dbReference>